<dbReference type="Proteomes" id="UP001060215">
    <property type="component" value="Chromosome 5"/>
</dbReference>
<evidence type="ECO:0000313" key="1">
    <source>
        <dbReference type="EMBL" id="KAI8009736.1"/>
    </source>
</evidence>
<reference evidence="1 2" key="1">
    <citation type="journal article" date="2022" name="Plant J.">
        <title>Chromosome-level genome of Camellia lanceoleosa provides a valuable resource for understanding genome evolution and self-incompatibility.</title>
        <authorList>
            <person name="Gong W."/>
            <person name="Xiao S."/>
            <person name="Wang L."/>
            <person name="Liao Z."/>
            <person name="Chang Y."/>
            <person name="Mo W."/>
            <person name="Hu G."/>
            <person name="Li W."/>
            <person name="Zhao G."/>
            <person name="Zhu H."/>
            <person name="Hu X."/>
            <person name="Ji K."/>
            <person name="Xiang X."/>
            <person name="Song Q."/>
            <person name="Yuan D."/>
            <person name="Jin S."/>
            <person name="Zhang L."/>
        </authorList>
    </citation>
    <scope>NUCLEOTIDE SEQUENCE [LARGE SCALE GENOMIC DNA]</scope>
    <source>
        <strain evidence="1">SQ_2022a</strain>
    </source>
</reference>
<proteinExistence type="predicted"/>
<name>A0ACC0H9G6_9ERIC</name>
<protein>
    <submittedName>
        <fullName evidence="1">Uncharacterized protein</fullName>
    </submittedName>
</protein>
<evidence type="ECO:0000313" key="2">
    <source>
        <dbReference type="Proteomes" id="UP001060215"/>
    </source>
</evidence>
<dbReference type="EMBL" id="CM045762">
    <property type="protein sequence ID" value="KAI8009736.1"/>
    <property type="molecule type" value="Genomic_DNA"/>
</dbReference>
<comment type="caution">
    <text evidence="1">The sequence shown here is derived from an EMBL/GenBank/DDBJ whole genome shotgun (WGS) entry which is preliminary data.</text>
</comment>
<keyword evidence="2" id="KW-1185">Reference proteome</keyword>
<organism evidence="1 2">
    <name type="scientific">Camellia lanceoleosa</name>
    <dbReference type="NCBI Taxonomy" id="1840588"/>
    <lineage>
        <taxon>Eukaryota</taxon>
        <taxon>Viridiplantae</taxon>
        <taxon>Streptophyta</taxon>
        <taxon>Embryophyta</taxon>
        <taxon>Tracheophyta</taxon>
        <taxon>Spermatophyta</taxon>
        <taxon>Magnoliopsida</taxon>
        <taxon>eudicotyledons</taxon>
        <taxon>Gunneridae</taxon>
        <taxon>Pentapetalae</taxon>
        <taxon>asterids</taxon>
        <taxon>Ericales</taxon>
        <taxon>Theaceae</taxon>
        <taxon>Camellia</taxon>
    </lineage>
</organism>
<sequence length="157" mass="18033">MWHFMARLTTKELSSSPLSLEEAFDLFCKGICGYGPFWDHVQEYWKASLKCSETILFLKYEDMKRETLFHVKSLAEFLGQPFSLEEESKGVVQEIVELCSFESLSDLEVNKNGAADVSAKNDVFFRKGKVGDWKNYLTTQMTECLDQITKEKLGGLF</sequence>
<accession>A0ACC0H9G6</accession>
<gene>
    <name evidence="1" type="ORF">LOK49_LG06G02392</name>
</gene>